<gene>
    <name evidence="1" type="ORF">IAA64_10405</name>
</gene>
<name>A0A9D1TD95_9FIRM</name>
<evidence type="ECO:0000313" key="1">
    <source>
        <dbReference type="EMBL" id="HIV28375.1"/>
    </source>
</evidence>
<proteinExistence type="predicted"/>
<comment type="caution">
    <text evidence="1">The sequence shown here is derived from an EMBL/GenBank/DDBJ whole genome shotgun (WGS) entry which is preliminary data.</text>
</comment>
<dbReference type="Proteomes" id="UP000886884">
    <property type="component" value="Unassembled WGS sequence"/>
</dbReference>
<organism evidence="1 2">
    <name type="scientific">Candidatus Ornithocaccomicrobium faecavium</name>
    <dbReference type="NCBI Taxonomy" id="2840890"/>
    <lineage>
        <taxon>Bacteria</taxon>
        <taxon>Bacillati</taxon>
        <taxon>Bacillota</taxon>
        <taxon>Clostridia</taxon>
        <taxon>Candidatus Ornithocaccomicrobium</taxon>
    </lineage>
</organism>
<reference evidence="1" key="1">
    <citation type="submission" date="2020-10" db="EMBL/GenBank/DDBJ databases">
        <authorList>
            <person name="Gilroy R."/>
        </authorList>
    </citation>
    <scope>NUCLEOTIDE SEQUENCE</scope>
    <source>
        <strain evidence="1">CHK183-6373</strain>
    </source>
</reference>
<dbReference type="AlphaFoldDB" id="A0A9D1TD95"/>
<dbReference type="EMBL" id="DVOT01000188">
    <property type="protein sequence ID" value="HIV28375.1"/>
    <property type="molecule type" value="Genomic_DNA"/>
</dbReference>
<accession>A0A9D1TD95</accession>
<sequence length="309" mass="33875">MHARLFDPAAQHDAFLTGLANHYGASFDLKFEGGARNSPDWQYSYSYSNGKRLYVTGNWGIALSTSHSRYAPFLDAGHGEVLEESREFLSFATPGQAMAQGTALLQAMGLDGEYSLRYFYSVNGERYRAAVEETRAAYAEMGKKFDAPELTDFGDDTDIAYVIAFEQSAQGLPIAASLSANGIWSRPASDMTVTPQGVDSVNFNLPVTILQAGEEQPLIPYAQAAAAMAEAWENSLLGYQPLYVRHIRLTYVMQRSDPNSLDVTLIPAWEFATMEESDDILLEYNYVNAITGEAFPLAALPVSLQPGAD</sequence>
<protein>
    <submittedName>
        <fullName evidence="1">Uncharacterized protein</fullName>
    </submittedName>
</protein>
<reference evidence="1" key="2">
    <citation type="journal article" date="2021" name="PeerJ">
        <title>Extensive microbial diversity within the chicken gut microbiome revealed by metagenomics and culture.</title>
        <authorList>
            <person name="Gilroy R."/>
            <person name="Ravi A."/>
            <person name="Getino M."/>
            <person name="Pursley I."/>
            <person name="Horton D.L."/>
            <person name="Alikhan N.F."/>
            <person name="Baker D."/>
            <person name="Gharbi K."/>
            <person name="Hall N."/>
            <person name="Watson M."/>
            <person name="Adriaenssens E.M."/>
            <person name="Foster-Nyarko E."/>
            <person name="Jarju S."/>
            <person name="Secka A."/>
            <person name="Antonio M."/>
            <person name="Oren A."/>
            <person name="Chaudhuri R.R."/>
            <person name="La Ragione R."/>
            <person name="Hildebrand F."/>
            <person name="Pallen M.J."/>
        </authorList>
    </citation>
    <scope>NUCLEOTIDE SEQUENCE</scope>
    <source>
        <strain evidence="1">CHK183-6373</strain>
    </source>
</reference>
<evidence type="ECO:0000313" key="2">
    <source>
        <dbReference type="Proteomes" id="UP000886884"/>
    </source>
</evidence>